<gene>
    <name evidence="1" type="ORF">HPB49_000098</name>
</gene>
<dbReference type="EMBL" id="CM023471">
    <property type="protein sequence ID" value="KAH7964665.1"/>
    <property type="molecule type" value="Genomic_DNA"/>
</dbReference>
<evidence type="ECO:0000313" key="2">
    <source>
        <dbReference type="Proteomes" id="UP000821865"/>
    </source>
</evidence>
<name>A0ACB8D9I6_DERSI</name>
<proteinExistence type="predicted"/>
<evidence type="ECO:0000313" key="1">
    <source>
        <dbReference type="EMBL" id="KAH7964665.1"/>
    </source>
</evidence>
<accession>A0ACB8D9I6</accession>
<dbReference type="Proteomes" id="UP000821865">
    <property type="component" value="Chromosome 2"/>
</dbReference>
<protein>
    <submittedName>
        <fullName evidence="1">Uncharacterized protein</fullName>
    </submittedName>
</protein>
<reference evidence="1" key="1">
    <citation type="submission" date="2020-05" db="EMBL/GenBank/DDBJ databases">
        <title>Large-scale comparative analyses of tick genomes elucidate their genetic diversity and vector capacities.</title>
        <authorList>
            <person name="Jia N."/>
            <person name="Wang J."/>
            <person name="Shi W."/>
            <person name="Du L."/>
            <person name="Sun Y."/>
            <person name="Zhan W."/>
            <person name="Jiang J."/>
            <person name="Wang Q."/>
            <person name="Zhang B."/>
            <person name="Ji P."/>
            <person name="Sakyi L.B."/>
            <person name="Cui X."/>
            <person name="Yuan T."/>
            <person name="Jiang B."/>
            <person name="Yang W."/>
            <person name="Lam T.T.-Y."/>
            <person name="Chang Q."/>
            <person name="Ding S."/>
            <person name="Wang X."/>
            <person name="Zhu J."/>
            <person name="Ruan X."/>
            <person name="Zhao L."/>
            <person name="Wei J."/>
            <person name="Que T."/>
            <person name="Du C."/>
            <person name="Cheng J."/>
            <person name="Dai P."/>
            <person name="Han X."/>
            <person name="Huang E."/>
            <person name="Gao Y."/>
            <person name="Liu J."/>
            <person name="Shao H."/>
            <person name="Ye R."/>
            <person name="Li L."/>
            <person name="Wei W."/>
            <person name="Wang X."/>
            <person name="Wang C."/>
            <person name="Yang T."/>
            <person name="Huo Q."/>
            <person name="Li W."/>
            <person name="Guo W."/>
            <person name="Chen H."/>
            <person name="Zhou L."/>
            <person name="Ni X."/>
            <person name="Tian J."/>
            <person name="Zhou Y."/>
            <person name="Sheng Y."/>
            <person name="Liu T."/>
            <person name="Pan Y."/>
            <person name="Xia L."/>
            <person name="Li J."/>
            <person name="Zhao F."/>
            <person name="Cao W."/>
        </authorList>
    </citation>
    <scope>NUCLEOTIDE SEQUENCE</scope>
    <source>
        <strain evidence="1">Dsil-2018</strain>
    </source>
</reference>
<organism evidence="1 2">
    <name type="scientific">Dermacentor silvarum</name>
    <name type="common">Tick</name>
    <dbReference type="NCBI Taxonomy" id="543639"/>
    <lineage>
        <taxon>Eukaryota</taxon>
        <taxon>Metazoa</taxon>
        <taxon>Ecdysozoa</taxon>
        <taxon>Arthropoda</taxon>
        <taxon>Chelicerata</taxon>
        <taxon>Arachnida</taxon>
        <taxon>Acari</taxon>
        <taxon>Parasitiformes</taxon>
        <taxon>Ixodida</taxon>
        <taxon>Ixodoidea</taxon>
        <taxon>Ixodidae</taxon>
        <taxon>Rhipicephalinae</taxon>
        <taxon>Dermacentor</taxon>
    </lineage>
</organism>
<keyword evidence="2" id="KW-1185">Reference proteome</keyword>
<sequence>MQKKNSSGSRGHVLAQPRGQLQHRVDAYSTTDVGEDSAGEKGGAIGEGLVNLSAALEITRLRFDLEDPSPGVWWEELPSIGERVDGVKALVIKLWKPATRAKTPRHRERIPSSMDAKSNPPGPPYARGQRSSLPLSSSAKNAVSPVSPNSNLPRPSAKRDTAIRSSGRPQDPAAEHKSPIGSREQPKDLADTAALTAAATCQGPTQRQRRHPSQKPSSRGPHHQADVVANQEKHHGKRHKPKVADVTGGHNDDVRMLSHALLSPPAVDNERQPKAPSEENNPGVIETKVTDFLSHVERNSPQRRYESPDEGPRVASSGSAATSENARFDDGSKSKEDGGQSGTTASHDVDGKTPVGATANPKAEENTGRRIGSCAESRALDGKPLVGTTANAGAKENAGRDTVENPGGGREGGAVGGEVHKKPSAVTVVSPHAEAGGVKQTRRESDAGATPSPTIYTQKTTMTGRNRSRKSATTLKTDSLVPGPSHHSLTMQSMRYFVVSMVSVAVLFTIVVSLLLWIMARGTVSGAPGLCSTPGCAELAAAFESMLNYSVDPCEDMHAFVCSKGIPRSSGAGRSSLSLVANVIRQYELQMVKMFVEGQTTFRASSMVSDFLRACTSSSKTPPSVEPFVTFFENVFVPWPFGVPYDKEQHPLESVLTLTLNYGISTWFRAYVLMARQRAFASNSSVKPTLFIEAAASASLWLDFVRTVEAVGGRNKYHELFLARYNASLSERASVSKRLAVEKDILSTLDEARLPRASLQPVLASLAKIAAAVPNTAVRNWIGPVGNAPGGLDADKKMLVVVRDVRILRAIQRLLTAYSLHDLMRHLSWWLVQILTVIGWPQGYVVIAGSQEVARTEVKVECYRMMADRFALLLASESSTMLFSRDSRLEVERFFLGLVDFMEDFASRAPWLSDKDKTTFTNMVEDLEIVVWPPDVEGSNGTLWLSYESFCLSCKHGNKSGATASVTTAAPHMDLIRFWMRANTQFLPLSAEQIERMQLLWQWDPLDLLYYNPWYNRLRVSHAALRSPIYQPSSPELRKANFGSLGTSFFFSVLQMFAEPAVDFKSDVDVPSWAELGDVARLVDDLNCSAEFLRNVREIIALGLAWRALNASARASGQDYRRHHAAGNTRLAIRDEHGKDHLYDADQLFFLTYCWSRCTRHQPADLSLGVNCNAAVRSNADFRHAFKCKLGSPMAPREGC</sequence>
<comment type="caution">
    <text evidence="1">The sequence shown here is derived from an EMBL/GenBank/DDBJ whole genome shotgun (WGS) entry which is preliminary data.</text>
</comment>